<evidence type="ECO:0000313" key="3">
    <source>
        <dbReference type="Proteomes" id="UP000197092"/>
    </source>
</evidence>
<feature type="chain" id="PRO_5042929120" evidence="1">
    <location>
        <begin position="20"/>
        <end position="88"/>
    </location>
</feature>
<proteinExistence type="predicted"/>
<dbReference type="Proteomes" id="UP000197092">
    <property type="component" value="Chromosome 1"/>
</dbReference>
<keyword evidence="1" id="KW-0732">Signal</keyword>
<dbReference type="PROSITE" id="PS51257">
    <property type="entry name" value="PROKAR_LIPOPROTEIN"/>
    <property type="match status" value="1"/>
</dbReference>
<sequence length="88" mass="9444">MKTAFLTICCLVIVGCANDAPLGHSVAKVRHAQTYDHSATARNKDVIPTGTGARMQVAYDAYVDQSAYDGEAEKVLGKDLVKERTTAD</sequence>
<gene>
    <name evidence="2" type="ORF">BSZ05_15485</name>
</gene>
<evidence type="ECO:0000256" key="1">
    <source>
        <dbReference type="SAM" id="SignalP"/>
    </source>
</evidence>
<dbReference type="RefSeq" id="WP_088877429.1">
    <property type="nucleotide sequence ID" value="NZ_CP018308.1"/>
</dbReference>
<dbReference type="AlphaFoldDB" id="A0AAN1FI72"/>
<accession>A0AAN1FI72</accession>
<feature type="signal peptide" evidence="1">
    <location>
        <begin position="1"/>
        <end position="19"/>
    </location>
</feature>
<dbReference type="EMBL" id="CP018308">
    <property type="protein sequence ID" value="ASI91089.1"/>
    <property type="molecule type" value="Genomic_DNA"/>
</dbReference>
<dbReference type="KEGG" id="vsh:BSZ05_15485"/>
<protein>
    <submittedName>
        <fullName evidence="2">Uncharacterized protein</fullName>
    </submittedName>
</protein>
<evidence type="ECO:0000313" key="2">
    <source>
        <dbReference type="EMBL" id="ASI91089.1"/>
    </source>
</evidence>
<reference evidence="3" key="1">
    <citation type="submission" date="2016-12" db="EMBL/GenBank/DDBJ databases">
        <title>Comparative genomic analysis reveals the diversity, evolution, and environmental adaptation strategies of the genus Vibrio.</title>
        <authorList>
            <person name="Lin H."/>
            <person name="Wang X."/>
            <person name="Zhang X.-H."/>
        </authorList>
    </citation>
    <scope>NUCLEOTIDE SEQUENCE [LARGE SCALE GENOMIC DNA]</scope>
    <source>
        <strain evidence="3">QT6D1</strain>
    </source>
</reference>
<organism evidence="2 3">
    <name type="scientific">Vibrio mediterranei</name>
    <dbReference type="NCBI Taxonomy" id="689"/>
    <lineage>
        <taxon>Bacteria</taxon>
        <taxon>Pseudomonadati</taxon>
        <taxon>Pseudomonadota</taxon>
        <taxon>Gammaproteobacteria</taxon>
        <taxon>Vibrionales</taxon>
        <taxon>Vibrionaceae</taxon>
        <taxon>Vibrio</taxon>
    </lineage>
</organism>
<name>A0AAN1FI72_9VIBR</name>